<organism evidence="2 3">
    <name type="scientific">Novosphingobium silvae</name>
    <dbReference type="NCBI Taxonomy" id="2692619"/>
    <lineage>
        <taxon>Bacteria</taxon>
        <taxon>Pseudomonadati</taxon>
        <taxon>Pseudomonadota</taxon>
        <taxon>Alphaproteobacteria</taxon>
        <taxon>Sphingomonadales</taxon>
        <taxon>Sphingomonadaceae</taxon>
        <taxon>Novosphingobium</taxon>
    </lineage>
</organism>
<protein>
    <submittedName>
        <fullName evidence="2">Sugar transporter</fullName>
    </submittedName>
</protein>
<comment type="caution">
    <text evidence="2">The sequence shown here is derived from an EMBL/GenBank/DDBJ whole genome shotgun (WGS) entry which is preliminary data.</text>
</comment>
<keyword evidence="1" id="KW-0812">Transmembrane</keyword>
<keyword evidence="2" id="KW-0813">Transport</keyword>
<keyword evidence="3" id="KW-1185">Reference proteome</keyword>
<dbReference type="RefSeq" id="WP_160985989.1">
    <property type="nucleotide sequence ID" value="NZ_WVTD01000007.1"/>
</dbReference>
<feature type="transmembrane region" description="Helical" evidence="1">
    <location>
        <begin position="54"/>
        <end position="74"/>
    </location>
</feature>
<evidence type="ECO:0000313" key="2">
    <source>
        <dbReference type="EMBL" id="MYL98347.1"/>
    </source>
</evidence>
<accession>A0A7X4K7T9</accession>
<keyword evidence="2" id="KW-0762">Sugar transport</keyword>
<feature type="transmembrane region" description="Helical" evidence="1">
    <location>
        <begin position="110"/>
        <end position="130"/>
    </location>
</feature>
<keyword evidence="1" id="KW-1133">Transmembrane helix</keyword>
<reference evidence="2 3" key="1">
    <citation type="submission" date="2019-12" db="EMBL/GenBank/DDBJ databases">
        <authorList>
            <person name="Feng G."/>
            <person name="Zhu H."/>
        </authorList>
    </citation>
    <scope>NUCLEOTIDE SEQUENCE [LARGE SCALE GENOMIC DNA]</scope>
    <source>
        <strain evidence="2 3">FGD1</strain>
    </source>
</reference>
<dbReference type="AlphaFoldDB" id="A0A7X4K7T9"/>
<name>A0A7X4K7T9_9SPHN</name>
<dbReference type="EMBL" id="WVTD01000007">
    <property type="protein sequence ID" value="MYL98347.1"/>
    <property type="molecule type" value="Genomic_DNA"/>
</dbReference>
<dbReference type="Proteomes" id="UP000465810">
    <property type="component" value="Unassembled WGS sequence"/>
</dbReference>
<gene>
    <name evidence="2" type="ORF">GR702_11285</name>
</gene>
<keyword evidence="1" id="KW-0472">Membrane</keyword>
<sequence length="140" mass="14808">MCKAGTGFWTIAALILLWNLMGDWAYLTQATTPPETVALTDPVAARAFDTMPVWAWAAYALAVGAGTTGAVLLIMRRKVAWAFFAVSTASATAQFGWSFLGFGILAAKGWTAAIFPAAIISIALASMLYAQAKARDGTLR</sequence>
<evidence type="ECO:0000313" key="3">
    <source>
        <dbReference type="Proteomes" id="UP000465810"/>
    </source>
</evidence>
<feature type="transmembrane region" description="Helical" evidence="1">
    <location>
        <begin position="81"/>
        <end position="104"/>
    </location>
</feature>
<proteinExistence type="predicted"/>
<evidence type="ECO:0000256" key="1">
    <source>
        <dbReference type="SAM" id="Phobius"/>
    </source>
</evidence>